<dbReference type="KEGG" id="mmj:MSMAS_3070"/>
<dbReference type="GO" id="GO:0016020">
    <property type="term" value="C:membrane"/>
    <property type="evidence" value="ECO:0007669"/>
    <property type="project" value="UniProtKB-SubCell"/>
</dbReference>
<name>A0A0E3LV22_METMZ</name>
<accession>A0A0E3LV22</accession>
<feature type="transmembrane region" description="Helical" evidence="5">
    <location>
        <begin position="203"/>
        <end position="228"/>
    </location>
</feature>
<keyword evidence="2 5" id="KW-0812">Transmembrane</keyword>
<evidence type="ECO:0000313" key="6">
    <source>
        <dbReference type="EMBL" id="AKB66266.1"/>
    </source>
</evidence>
<keyword evidence="4 5" id="KW-0472">Membrane</keyword>
<dbReference type="GeneID" id="24852792"/>
<protein>
    <submittedName>
        <fullName evidence="6">Metal transporter, ZIP family</fullName>
    </submittedName>
</protein>
<dbReference type="InterPro" id="IPR003689">
    <property type="entry name" value="ZIP"/>
</dbReference>
<dbReference type="PANTHER" id="PTHR11040">
    <property type="entry name" value="ZINC/IRON TRANSPORTER"/>
    <property type="match status" value="1"/>
</dbReference>
<feature type="transmembrane region" description="Helical" evidence="5">
    <location>
        <begin position="234"/>
        <end position="254"/>
    </location>
</feature>
<dbReference type="STRING" id="213585.MSMAS_3070"/>
<dbReference type="RefSeq" id="WP_011033544.1">
    <property type="nucleotide sequence ID" value="NZ_CP009512.1"/>
</dbReference>
<feature type="transmembrane region" description="Helical" evidence="5">
    <location>
        <begin position="35"/>
        <end position="53"/>
    </location>
</feature>
<evidence type="ECO:0000256" key="2">
    <source>
        <dbReference type="ARBA" id="ARBA00022692"/>
    </source>
</evidence>
<feature type="transmembrane region" description="Helical" evidence="5">
    <location>
        <begin position="59"/>
        <end position="82"/>
    </location>
</feature>
<reference evidence="6 7" key="1">
    <citation type="submission" date="2014-07" db="EMBL/GenBank/DDBJ databases">
        <title>Methanogenic archaea and the global carbon cycle.</title>
        <authorList>
            <person name="Henriksen J.R."/>
            <person name="Luke J."/>
            <person name="Reinhart S."/>
            <person name="Benedict M.N."/>
            <person name="Youngblut N.D."/>
            <person name="Metcalf M.E."/>
            <person name="Whitaker R.J."/>
            <person name="Metcalf W.W."/>
        </authorList>
    </citation>
    <scope>NUCLEOTIDE SEQUENCE [LARGE SCALE GENOMIC DNA]</scope>
    <source>
        <strain evidence="6 7">S-6</strain>
    </source>
</reference>
<sequence>MGDVTTAFILTTCAGLSTGTGSLIAFLVPNLKFTWLSMLLGFAAGAMIYISFVDLLAESVGAVGFFQANAAFFLGMLGMGILDRVIEHIHTDTLPDRNTLSRSEENDLQKAGLLTAAGIAMHNFPEGIAVLAASLGSPYLGFSVALAIAIHNIPEGIAVSVPIYYASGDRKKAFAYSFFAGLTEPLGAVFAYFFLFRFLSPEMLFLMLAAVGGVMVFICFDELLPISIKYGNEHLTFLGVFSGMSVIALSLYLIH</sequence>
<dbReference type="Pfam" id="PF02535">
    <property type="entry name" value="Zip"/>
    <property type="match status" value="1"/>
</dbReference>
<dbReference type="EMBL" id="CP009512">
    <property type="protein sequence ID" value="AKB66266.1"/>
    <property type="molecule type" value="Genomic_DNA"/>
</dbReference>
<keyword evidence="3 5" id="KW-1133">Transmembrane helix</keyword>
<dbReference type="HOGENOM" id="CLU_015114_1_3_2"/>
<gene>
    <name evidence="6" type="ORF">MSMAS_3070</name>
</gene>
<evidence type="ECO:0000256" key="1">
    <source>
        <dbReference type="ARBA" id="ARBA00004141"/>
    </source>
</evidence>
<evidence type="ECO:0000313" key="7">
    <source>
        <dbReference type="Proteomes" id="UP000033097"/>
    </source>
</evidence>
<dbReference type="PATRIC" id="fig|213585.10.peg.3849"/>
<dbReference type="GO" id="GO:0005385">
    <property type="term" value="F:zinc ion transmembrane transporter activity"/>
    <property type="evidence" value="ECO:0007669"/>
    <property type="project" value="TreeGrafter"/>
</dbReference>
<feature type="transmembrane region" description="Helical" evidence="5">
    <location>
        <begin position="173"/>
        <end position="196"/>
    </location>
</feature>
<proteinExistence type="predicted"/>
<feature type="transmembrane region" description="Helical" evidence="5">
    <location>
        <begin position="6"/>
        <end position="28"/>
    </location>
</feature>
<dbReference type="Proteomes" id="UP000033097">
    <property type="component" value="Chromosome"/>
</dbReference>
<dbReference type="PANTHER" id="PTHR11040:SF205">
    <property type="entry name" value="ZINC TRANSPORTER ZUPT"/>
    <property type="match status" value="1"/>
</dbReference>
<organism evidence="6 7">
    <name type="scientific">Methanosarcina mazei S-6</name>
    <dbReference type="NCBI Taxonomy" id="213585"/>
    <lineage>
        <taxon>Archaea</taxon>
        <taxon>Methanobacteriati</taxon>
        <taxon>Methanobacteriota</taxon>
        <taxon>Stenosarchaea group</taxon>
        <taxon>Methanomicrobia</taxon>
        <taxon>Methanosarcinales</taxon>
        <taxon>Methanosarcinaceae</taxon>
        <taxon>Methanosarcina</taxon>
    </lineage>
</organism>
<evidence type="ECO:0000256" key="3">
    <source>
        <dbReference type="ARBA" id="ARBA00022989"/>
    </source>
</evidence>
<comment type="subcellular location">
    <subcellularLocation>
        <location evidence="1">Membrane</location>
        <topology evidence="1">Multi-pass membrane protein</topology>
    </subcellularLocation>
</comment>
<dbReference type="AlphaFoldDB" id="A0A0E3LV22"/>
<dbReference type="NCBIfam" id="NF003243">
    <property type="entry name" value="PRK04201.1"/>
    <property type="match status" value="1"/>
</dbReference>
<evidence type="ECO:0000256" key="5">
    <source>
        <dbReference type="SAM" id="Phobius"/>
    </source>
</evidence>
<feature type="transmembrane region" description="Helical" evidence="5">
    <location>
        <begin position="128"/>
        <end position="153"/>
    </location>
</feature>
<evidence type="ECO:0000256" key="4">
    <source>
        <dbReference type="ARBA" id="ARBA00023136"/>
    </source>
</evidence>